<gene>
    <name evidence="1" type="ORF">GCM10007425_20810</name>
</gene>
<reference evidence="1" key="2">
    <citation type="submission" date="2020-09" db="EMBL/GenBank/DDBJ databases">
        <authorList>
            <person name="Sun Q."/>
            <person name="Zhou Y."/>
        </authorList>
    </citation>
    <scope>NUCLEOTIDE SEQUENCE</scope>
    <source>
        <strain evidence="1">CGMCC 1.15760</strain>
    </source>
</reference>
<keyword evidence="2" id="KW-1185">Reference proteome</keyword>
<dbReference type="AlphaFoldDB" id="A0A917G705"/>
<dbReference type="InterPro" id="IPR046136">
    <property type="entry name" value="DUF6138"/>
</dbReference>
<dbReference type="Proteomes" id="UP000616608">
    <property type="component" value="Unassembled WGS sequence"/>
</dbReference>
<evidence type="ECO:0000313" key="1">
    <source>
        <dbReference type="EMBL" id="GGG26094.1"/>
    </source>
</evidence>
<comment type="caution">
    <text evidence="1">The sequence shown here is derived from an EMBL/GenBank/DDBJ whole genome shotgun (WGS) entry which is preliminary data.</text>
</comment>
<accession>A0A917G705</accession>
<evidence type="ECO:0000313" key="2">
    <source>
        <dbReference type="Proteomes" id="UP000616608"/>
    </source>
</evidence>
<sequence length="412" mass="48112">MTTVNPLLTDTSLWKNIEKQITAKLYTIDERTYPHKCLVEGHSFSIFNLYEALCYNQHFELLHHFRQTRGFEEQRYALARFTENNKTTQYKEVWQYYIAMLSKFGASFESLTVERLLQDLQLIDASTYQQFITTGSNLMKAHHQYQETTYFIGKANDILATIYIEIKQETLQAYKEAITYINAVLTDDFPKSFGITYNGESTLTLPIKTLPITSSHHFFAKVLRYPALHGALQEYSYKAMAEYHFYHDVDEEEAAMPSTFAVFGLGLTNLSYQKLVIDYMMECDGDHSPMPEYFAMAITEHYGLTPQSLPMFVASVLAVQEVAYHPIFTTAILEHEENLHWLAQFMTKPFYTICSEVTQEQTAHWEEYKDMTISQILYTLFGIIHLNDFESAPFKRIPEPYRTRYQQIIKTL</sequence>
<organism evidence="1 2">
    <name type="scientific">Lysinibacillus alkalisoli</name>
    <dbReference type="NCBI Taxonomy" id="1911548"/>
    <lineage>
        <taxon>Bacteria</taxon>
        <taxon>Bacillati</taxon>
        <taxon>Bacillota</taxon>
        <taxon>Bacilli</taxon>
        <taxon>Bacillales</taxon>
        <taxon>Bacillaceae</taxon>
        <taxon>Lysinibacillus</taxon>
    </lineage>
</organism>
<dbReference type="Pfam" id="PF19635">
    <property type="entry name" value="DUF6138"/>
    <property type="match status" value="1"/>
</dbReference>
<dbReference type="EMBL" id="BMJT01000006">
    <property type="protein sequence ID" value="GGG26094.1"/>
    <property type="molecule type" value="Genomic_DNA"/>
</dbReference>
<name>A0A917G705_9BACI</name>
<reference evidence="1" key="1">
    <citation type="journal article" date="2014" name="Int. J. Syst. Evol. Microbiol.">
        <title>Complete genome sequence of Corynebacterium casei LMG S-19264T (=DSM 44701T), isolated from a smear-ripened cheese.</title>
        <authorList>
            <consortium name="US DOE Joint Genome Institute (JGI-PGF)"/>
            <person name="Walter F."/>
            <person name="Albersmeier A."/>
            <person name="Kalinowski J."/>
            <person name="Ruckert C."/>
        </authorList>
    </citation>
    <scope>NUCLEOTIDE SEQUENCE</scope>
    <source>
        <strain evidence="1">CGMCC 1.15760</strain>
    </source>
</reference>
<dbReference type="RefSeq" id="WP_188614989.1">
    <property type="nucleotide sequence ID" value="NZ_BMJT01000006.1"/>
</dbReference>
<proteinExistence type="predicted"/>
<protein>
    <submittedName>
        <fullName evidence="1">Uncharacterized protein</fullName>
    </submittedName>
</protein>